<feature type="domain" description="Glycosyl hydrolase 94 catalytic" evidence="4">
    <location>
        <begin position="295"/>
        <end position="709"/>
    </location>
</feature>
<evidence type="ECO:0000256" key="2">
    <source>
        <dbReference type="ARBA" id="ARBA00022679"/>
    </source>
</evidence>
<evidence type="ECO:0000256" key="1">
    <source>
        <dbReference type="ARBA" id="ARBA00022676"/>
    </source>
</evidence>
<dbReference type="SUPFAM" id="SSF48208">
    <property type="entry name" value="Six-hairpin glycosidases"/>
    <property type="match status" value="1"/>
</dbReference>
<dbReference type="AlphaFoldDB" id="A0A1B1YF94"/>
<dbReference type="InterPro" id="IPR037828">
    <property type="entry name" value="GH94N_ChBP"/>
</dbReference>
<name>A0A1B1YF94_THEST</name>
<dbReference type="InterPro" id="IPR037018">
    <property type="entry name" value="GH65_N"/>
</dbReference>
<evidence type="ECO:0000313" key="6">
    <source>
        <dbReference type="Proteomes" id="UP000092971"/>
    </source>
</evidence>
<dbReference type="GO" id="GO:0030246">
    <property type="term" value="F:carbohydrate binding"/>
    <property type="evidence" value="ECO:0007669"/>
    <property type="project" value="InterPro"/>
</dbReference>
<keyword evidence="2 5" id="KW-0808">Transferase</keyword>
<dbReference type="Gene3D" id="1.20.890.20">
    <property type="entry name" value="mpn423 like domain"/>
    <property type="match status" value="1"/>
</dbReference>
<accession>A0A1B1YF94</accession>
<dbReference type="PANTHER" id="PTHR37469:SF2">
    <property type="entry name" value="CELLOBIONIC ACID PHOSPHORYLASE"/>
    <property type="match status" value="1"/>
</dbReference>
<keyword evidence="1" id="KW-0328">Glycosyltransferase</keyword>
<dbReference type="Pfam" id="PF17167">
    <property type="entry name" value="Glyco_hydro_94"/>
    <property type="match status" value="1"/>
</dbReference>
<evidence type="ECO:0000259" key="3">
    <source>
        <dbReference type="Pfam" id="PF06165"/>
    </source>
</evidence>
<dbReference type="Pfam" id="PF06165">
    <property type="entry name" value="GH94_b-supersand"/>
    <property type="match status" value="1"/>
</dbReference>
<dbReference type="InterPro" id="IPR008928">
    <property type="entry name" value="6-hairpin_glycosidase_sf"/>
</dbReference>
<dbReference type="Proteomes" id="UP000092971">
    <property type="component" value="Chromosome"/>
</dbReference>
<dbReference type="SMART" id="SM01068">
    <property type="entry name" value="CBM_X"/>
    <property type="match status" value="1"/>
</dbReference>
<dbReference type="SUPFAM" id="SSF74650">
    <property type="entry name" value="Galactose mutarotase-like"/>
    <property type="match status" value="1"/>
</dbReference>
<dbReference type="InterPro" id="IPR010383">
    <property type="entry name" value="Glyco_hydrolase_94_b-supersand"/>
</dbReference>
<dbReference type="GO" id="GO:0005975">
    <property type="term" value="P:carbohydrate metabolic process"/>
    <property type="evidence" value="ECO:0007669"/>
    <property type="project" value="InterPro"/>
</dbReference>
<proteinExistence type="predicted"/>
<sequence length="784" mass="90494">MRYGYFDEKAREYVITRPDTPTPWINYIGNGKYGGIVTNTGGGYSFHKDPQNRRITRYRYNNLPTDRPGRYIYVRDRLTGEYWNPGYQPVQRKLDSYRCRHGMGYTVLEGEYKGIAADVTYFVPDDRDFEIWLVQIRNLCHVERNLQVFSYAEFCFWDAIMDQQNVDWVQQINQGMYEDRLITWHPHHFKDACAFFATNAEINSFDTNLEAFIGRYRCESNPIAVETGACSNSVSYRMNGVGAFCIDVNLKPGEEREIIFILGFTENKSTIRDEIRDYLNVEYAKEALKRLKDSWEEYLDKLQIETPDRETNLFVNTWNQYQCKITFNWSRFVSMYQLGLGRGIGIRDSAQDTLGVMHSIPELAGGLIKRLIHCQYTDGRVYHLFFPLTGEGGIGDAPVVKFDWYSDDHLWLPIAANAYLKETANFDFLESVVPYNDNKTEGTVWEHLNRAMEFTYNHRGPHGLALIGRADWNDTLNLDMGNGIAESVFTSMLFCRAALEMIQMAEYTGQKDLATKYRYWYDEMKKAINEWCWDGEWYIRAFDDEGNVLGSGKNRYGKIFINSQSWAVLSMVAPEEYAKKCLESVYRHLNTKYGIVKVYPAYPEYNPKIGGMTTYPPGAKENGGIFAHTNPWVMIAECMMGNGRRAYQYYRQILPLTRNDDADLLEVEPYVYCQNILGKEHPQFGIGRNSWLTGTAAWNMVAVSQYILGIRPEYDGLTVDPCIPPDWKGFKVRRIFRGCVYNIEVRNPEGVSRGVKKIVVDGVETDKIPVKPAGTVCECVVIMG</sequence>
<gene>
    <name evidence="5" type="ORF">CSTERTH_10575</name>
</gene>
<dbReference type="InterPro" id="IPR033432">
    <property type="entry name" value="GH94_catalytic"/>
</dbReference>
<dbReference type="InterPro" id="IPR052047">
    <property type="entry name" value="GH94_Enzymes"/>
</dbReference>
<dbReference type="Gene3D" id="2.60.420.10">
    <property type="entry name" value="Maltose phosphorylase, domain 3"/>
    <property type="match status" value="1"/>
</dbReference>
<dbReference type="InterPro" id="IPR012341">
    <property type="entry name" value="6hp_glycosidase-like_sf"/>
</dbReference>
<dbReference type="InterPro" id="IPR011013">
    <property type="entry name" value="Gal_mutarotase_sf_dom"/>
</dbReference>
<evidence type="ECO:0000313" key="5">
    <source>
        <dbReference type="EMBL" id="ANW99441.1"/>
    </source>
</evidence>
<dbReference type="RefSeq" id="WP_065821399.1">
    <property type="nucleotide sequence ID" value="NZ_CP014672.1"/>
</dbReference>
<protein>
    <submittedName>
        <fullName evidence="5">Glycosyl transferase</fullName>
    </submittedName>
</protein>
<dbReference type="GO" id="GO:0016757">
    <property type="term" value="F:glycosyltransferase activity"/>
    <property type="evidence" value="ECO:0007669"/>
    <property type="project" value="UniProtKB-KW"/>
</dbReference>
<dbReference type="OrthoDB" id="9769991at2"/>
<dbReference type="EMBL" id="CP014672">
    <property type="protein sequence ID" value="ANW99441.1"/>
    <property type="molecule type" value="Genomic_DNA"/>
</dbReference>
<organism evidence="5 6">
    <name type="scientific">Thermoclostridium stercorarium subsp. thermolacticum DSM 2910</name>
    <dbReference type="NCBI Taxonomy" id="1121336"/>
    <lineage>
        <taxon>Bacteria</taxon>
        <taxon>Bacillati</taxon>
        <taxon>Bacillota</taxon>
        <taxon>Clostridia</taxon>
        <taxon>Eubacteriales</taxon>
        <taxon>Oscillospiraceae</taxon>
        <taxon>Thermoclostridium</taxon>
    </lineage>
</organism>
<evidence type="ECO:0000259" key="4">
    <source>
        <dbReference type="Pfam" id="PF17167"/>
    </source>
</evidence>
<dbReference type="PANTHER" id="PTHR37469">
    <property type="entry name" value="CELLOBIONIC ACID PHOSPHORYLASE-RELATED"/>
    <property type="match status" value="1"/>
</dbReference>
<feature type="domain" description="Glycosyl hydrolase 94 supersandwich" evidence="3">
    <location>
        <begin position="11"/>
        <end position="280"/>
    </location>
</feature>
<dbReference type="Gene3D" id="2.70.98.40">
    <property type="entry name" value="Glycoside hydrolase, family 65, N-terminal domain"/>
    <property type="match status" value="1"/>
</dbReference>
<dbReference type="Gene3D" id="1.50.10.10">
    <property type="match status" value="1"/>
</dbReference>
<dbReference type="CDD" id="cd11755">
    <property type="entry name" value="GH94N_ChBP_like"/>
    <property type="match status" value="1"/>
</dbReference>
<reference evidence="5 6" key="1">
    <citation type="submission" date="2016-02" db="EMBL/GenBank/DDBJ databases">
        <title>Comparison of Clostridium stercorarium subspecies using comparative genomics and transcriptomics.</title>
        <authorList>
            <person name="Schellenberg J."/>
            <person name="Thallinger G."/>
            <person name="Levin D.B."/>
            <person name="Zhang X."/>
            <person name="Alvare G."/>
            <person name="Fristensky B."/>
            <person name="Sparling R."/>
        </authorList>
    </citation>
    <scope>NUCLEOTIDE SEQUENCE [LARGE SCALE GENOMIC DNA]</scope>
    <source>
        <strain evidence="5 6">DSM 2910</strain>
    </source>
</reference>